<dbReference type="GO" id="GO:0016887">
    <property type="term" value="F:ATP hydrolysis activity"/>
    <property type="evidence" value="ECO:0007669"/>
    <property type="project" value="InterPro"/>
</dbReference>
<evidence type="ECO:0000256" key="1">
    <source>
        <dbReference type="ARBA" id="ARBA00023236"/>
    </source>
</evidence>
<sequence>MLTTVAVSGYRSLRDVVVPLAPLTVVSGANGVGKSNLYRGLRLLASAGRGSLVADVARSGGLAALRWAGPEQPSRAMRRGEVPVTGTRRREPVRLLLGVASEELGYAVDLGLPQPDGTSRFPNDPEIKAEAVFAGTHPRPASVLLERTGPRVRQRGAGGGRGWETLAAPISADRSILAELVDPRTTPEVVGVRRMLESWRFYDALRADPEAPARRPQVATRTWALADDGADLAPALATIVEQGYGRDLDDAVADGLDSRVEVRETAVGEQGAVGVMDVLLHQPGLLRPVSGPELSEGTLRYLLLCAALLAPRMPELLVVNEPETSLHSRLLPALAQLIAGAARRTQVLVVTHAEPLAAALAEVGAARVELTKELGETVVPGRGPFDAPAWVWPSR</sequence>
<dbReference type="SUPFAM" id="SSF52540">
    <property type="entry name" value="P-loop containing nucleoside triphosphate hydrolases"/>
    <property type="match status" value="1"/>
</dbReference>
<dbReference type="InterPro" id="IPR003959">
    <property type="entry name" value="ATPase_AAA_core"/>
</dbReference>
<dbReference type="Pfam" id="PF13304">
    <property type="entry name" value="AAA_21"/>
    <property type="match status" value="1"/>
</dbReference>
<dbReference type="PANTHER" id="PTHR32182">
    <property type="entry name" value="DNA REPLICATION AND REPAIR PROTEIN RECF"/>
    <property type="match status" value="1"/>
</dbReference>
<dbReference type="GO" id="GO:0006302">
    <property type="term" value="P:double-strand break repair"/>
    <property type="evidence" value="ECO:0007669"/>
    <property type="project" value="TreeGrafter"/>
</dbReference>
<dbReference type="InterPro" id="IPR027417">
    <property type="entry name" value="P-loop_NTPase"/>
</dbReference>
<dbReference type="GO" id="GO:0000731">
    <property type="term" value="P:DNA synthesis involved in DNA repair"/>
    <property type="evidence" value="ECO:0007669"/>
    <property type="project" value="TreeGrafter"/>
</dbReference>
<dbReference type="AlphaFoldDB" id="A0A3N2D0X6"/>
<evidence type="ECO:0000313" key="4">
    <source>
        <dbReference type="Proteomes" id="UP000275356"/>
    </source>
</evidence>
<protein>
    <submittedName>
        <fullName evidence="3">Putative ATPase</fullName>
    </submittedName>
</protein>
<dbReference type="GO" id="GO:0005524">
    <property type="term" value="F:ATP binding"/>
    <property type="evidence" value="ECO:0007669"/>
    <property type="project" value="InterPro"/>
</dbReference>
<accession>A0A3N2D0X6</accession>
<comment type="caution">
    <text evidence="3">The sequence shown here is derived from an EMBL/GenBank/DDBJ whole genome shotgun (WGS) entry which is preliminary data.</text>
</comment>
<keyword evidence="4" id="KW-1185">Reference proteome</keyword>
<reference evidence="3 4" key="1">
    <citation type="submission" date="2018-11" db="EMBL/GenBank/DDBJ databases">
        <title>Sequencing the genomes of 1000 actinobacteria strains.</title>
        <authorList>
            <person name="Klenk H.-P."/>
        </authorList>
    </citation>
    <scope>NUCLEOTIDE SEQUENCE [LARGE SCALE GENOMIC DNA]</scope>
    <source>
        <strain evidence="3 4">DSM 13521</strain>
    </source>
</reference>
<dbReference type="RefSeq" id="WP_123740365.1">
    <property type="nucleotide sequence ID" value="NZ_RKHQ01000002.1"/>
</dbReference>
<gene>
    <name evidence="3" type="ORF">EDD28_2805</name>
</gene>
<keyword evidence="1" id="KW-0227">DNA damage</keyword>
<dbReference type="InterPro" id="IPR014555">
    <property type="entry name" value="RecF-like"/>
</dbReference>
<evidence type="ECO:0000259" key="2">
    <source>
        <dbReference type="Pfam" id="PF13304"/>
    </source>
</evidence>
<feature type="domain" description="ATPase AAA-type core" evidence="2">
    <location>
        <begin position="198"/>
        <end position="352"/>
    </location>
</feature>
<evidence type="ECO:0000313" key="3">
    <source>
        <dbReference type="EMBL" id="ROR93393.1"/>
    </source>
</evidence>
<organism evidence="3 4">
    <name type="scientific">Salana multivorans</name>
    <dbReference type="NCBI Taxonomy" id="120377"/>
    <lineage>
        <taxon>Bacteria</taxon>
        <taxon>Bacillati</taxon>
        <taxon>Actinomycetota</taxon>
        <taxon>Actinomycetes</taxon>
        <taxon>Micrococcales</taxon>
        <taxon>Beutenbergiaceae</taxon>
        <taxon>Salana</taxon>
    </lineage>
</organism>
<dbReference type="EMBL" id="RKHQ01000002">
    <property type="protein sequence ID" value="ROR93393.1"/>
    <property type="molecule type" value="Genomic_DNA"/>
</dbReference>
<dbReference type="GO" id="GO:0009432">
    <property type="term" value="P:SOS response"/>
    <property type="evidence" value="ECO:0007669"/>
    <property type="project" value="UniProtKB-KW"/>
</dbReference>
<dbReference type="FunFam" id="3.40.50.300:FF:002708">
    <property type="entry name" value="FeS assembly ATPase SufC"/>
    <property type="match status" value="1"/>
</dbReference>
<proteinExistence type="predicted"/>
<dbReference type="PANTHER" id="PTHR32182:SF25">
    <property type="entry name" value="SLR1056 PROTEIN"/>
    <property type="match status" value="1"/>
</dbReference>
<dbReference type="Proteomes" id="UP000275356">
    <property type="component" value="Unassembled WGS sequence"/>
</dbReference>
<name>A0A3N2D0X6_9MICO</name>
<dbReference type="OrthoDB" id="104167at2"/>
<dbReference type="Gene3D" id="3.40.50.300">
    <property type="entry name" value="P-loop containing nucleotide triphosphate hydrolases"/>
    <property type="match status" value="2"/>
</dbReference>
<keyword evidence="1" id="KW-0742">SOS response</keyword>
<dbReference type="PIRSF" id="PIRSF029347">
    <property type="entry name" value="RecF"/>
    <property type="match status" value="1"/>
</dbReference>